<dbReference type="CDD" id="cd16031">
    <property type="entry name" value="G6S_like"/>
    <property type="match status" value="1"/>
</dbReference>
<protein>
    <submittedName>
        <fullName evidence="5">Sulfatase</fullName>
    </submittedName>
</protein>
<evidence type="ECO:0000256" key="3">
    <source>
        <dbReference type="SAM" id="MobiDB-lite"/>
    </source>
</evidence>
<comment type="similarity">
    <text evidence="1">Belongs to the sulfatase family.</text>
</comment>
<dbReference type="InterPro" id="IPR032506">
    <property type="entry name" value="SGSH_C"/>
</dbReference>
<dbReference type="InterPro" id="IPR024607">
    <property type="entry name" value="Sulfatase_CS"/>
</dbReference>
<keyword evidence="6" id="KW-1185">Reference proteome</keyword>
<evidence type="ECO:0000256" key="1">
    <source>
        <dbReference type="ARBA" id="ARBA00008779"/>
    </source>
</evidence>
<dbReference type="Gene3D" id="3.40.720.10">
    <property type="entry name" value="Alkaline Phosphatase, subunit A"/>
    <property type="match status" value="1"/>
</dbReference>
<evidence type="ECO:0000256" key="2">
    <source>
        <dbReference type="ARBA" id="ARBA00022801"/>
    </source>
</evidence>
<dbReference type="PANTHER" id="PTHR43108">
    <property type="entry name" value="N-ACETYLGLUCOSAMINE-6-SULFATASE FAMILY MEMBER"/>
    <property type="match status" value="1"/>
</dbReference>
<sequence>MAKADTSSASPKPNILWIFSDDHSYQTIGAYGKRFKSLNPSPNIDRIANEGIRFDRAYVANSICAPSRATLLTGKHSHLNGKIDNRGPFNHDQQQFQKILQQHGYQTAMIGKIHLSGKMQGFDYWDVLPGQGRYNNPTFVSEKGNSQSEGHSSDVITDKALAWLKGQRQKNKPFMLMVHFKAPHRNWTPAKRFMEKYQDVTIPEPENLFDDYATRGTAAHEQTLNIERSMRLAGDLKIGGRHSKPNSQFYSRNQWFEKNRPKGKELVRWKYQTYLKDYLRCTWGVDENIGRLLDALKSQNLDDNTIVMYSSDQGFYMGEHGWFDKRFMYEESFRTPLVARWPGKIKPGSVNTDLVQNIDFAETFLDLAGAPVPEDMQGKSLVPLLKGKTPDKWRKNLYYHYYEFPGAHSVRRHEGVFDGRWKLIRFYGPKVPNGEEWELYNLDNDPSEMNNLASNPEYAQTIKTMKQKLSSLRKQYKVPKESKEDWEKKPQKKKAKASQ</sequence>
<dbReference type="RefSeq" id="WP_178931451.1">
    <property type="nucleotide sequence ID" value="NZ_JACBAZ010000001.1"/>
</dbReference>
<dbReference type="SUPFAM" id="SSF53649">
    <property type="entry name" value="Alkaline phosphatase-like"/>
    <property type="match status" value="1"/>
</dbReference>
<dbReference type="InterPro" id="IPR017850">
    <property type="entry name" value="Alkaline_phosphatase_core_sf"/>
</dbReference>
<feature type="compositionally biased region" description="Basic and acidic residues" evidence="3">
    <location>
        <begin position="478"/>
        <end position="489"/>
    </location>
</feature>
<feature type="compositionally biased region" description="Basic residues" evidence="3">
    <location>
        <begin position="490"/>
        <end position="499"/>
    </location>
</feature>
<evidence type="ECO:0000259" key="4">
    <source>
        <dbReference type="Pfam" id="PF16347"/>
    </source>
</evidence>
<proteinExistence type="inferred from homology"/>
<feature type="region of interest" description="Disordered" evidence="3">
    <location>
        <begin position="470"/>
        <end position="499"/>
    </location>
</feature>
<name>A0A851GCU6_9BACT</name>
<dbReference type="Pfam" id="PF16347">
    <property type="entry name" value="SGSH_C"/>
    <property type="match status" value="1"/>
</dbReference>
<dbReference type="AlphaFoldDB" id="A0A851GCU6"/>
<evidence type="ECO:0000313" key="6">
    <source>
        <dbReference type="Proteomes" id="UP000557872"/>
    </source>
</evidence>
<evidence type="ECO:0000313" key="5">
    <source>
        <dbReference type="EMBL" id="NWK54762.1"/>
    </source>
</evidence>
<reference evidence="5 6" key="1">
    <citation type="submission" date="2020-07" db="EMBL/GenBank/DDBJ databases">
        <title>Roseicoccus Jingziensis gen. nov., sp. nov., isolated from coastal seawater.</title>
        <authorList>
            <person name="Feng X."/>
        </authorList>
    </citation>
    <scope>NUCLEOTIDE SEQUENCE [LARGE SCALE GENOMIC DNA]</scope>
    <source>
        <strain evidence="5 6">N1E253</strain>
    </source>
</reference>
<dbReference type="PANTHER" id="PTHR43108:SF6">
    <property type="entry name" value="N-SULPHOGLUCOSAMINE SULPHOHYDROLASE"/>
    <property type="match status" value="1"/>
</dbReference>
<accession>A0A851GCU6</accession>
<dbReference type="EMBL" id="JACBAZ010000001">
    <property type="protein sequence ID" value="NWK54762.1"/>
    <property type="molecule type" value="Genomic_DNA"/>
</dbReference>
<comment type="caution">
    <text evidence="5">The sequence shown here is derived from an EMBL/GenBank/DDBJ whole genome shotgun (WGS) entry which is preliminary data.</text>
</comment>
<dbReference type="Proteomes" id="UP000557872">
    <property type="component" value="Unassembled WGS sequence"/>
</dbReference>
<organism evidence="5 6">
    <name type="scientific">Oceaniferula marina</name>
    <dbReference type="NCBI Taxonomy" id="2748318"/>
    <lineage>
        <taxon>Bacteria</taxon>
        <taxon>Pseudomonadati</taxon>
        <taxon>Verrucomicrobiota</taxon>
        <taxon>Verrucomicrobiia</taxon>
        <taxon>Verrucomicrobiales</taxon>
        <taxon>Verrucomicrobiaceae</taxon>
        <taxon>Oceaniferula</taxon>
    </lineage>
</organism>
<gene>
    <name evidence="5" type="ORF">HW115_04020</name>
</gene>
<keyword evidence="2" id="KW-0378">Hydrolase</keyword>
<dbReference type="GO" id="GO:0016787">
    <property type="term" value="F:hydrolase activity"/>
    <property type="evidence" value="ECO:0007669"/>
    <property type="project" value="UniProtKB-KW"/>
</dbReference>
<dbReference type="PROSITE" id="PS00523">
    <property type="entry name" value="SULFATASE_1"/>
    <property type="match status" value="1"/>
</dbReference>
<feature type="domain" description="N-sulphoglucosamine sulphohydrolase C-terminal" evidence="4">
    <location>
        <begin position="318"/>
        <end position="475"/>
    </location>
</feature>